<accession>A0A1I6MUV4</accession>
<dbReference type="Proteomes" id="UP000198926">
    <property type="component" value="Unassembled WGS sequence"/>
</dbReference>
<dbReference type="AlphaFoldDB" id="A0A1I6MUV4"/>
<evidence type="ECO:0000313" key="1">
    <source>
        <dbReference type="EMBL" id="SFS19419.1"/>
    </source>
</evidence>
<organism evidence="1 2">
    <name type="scientific">Yoonia litorea</name>
    <dbReference type="NCBI Taxonomy" id="1123755"/>
    <lineage>
        <taxon>Bacteria</taxon>
        <taxon>Pseudomonadati</taxon>
        <taxon>Pseudomonadota</taxon>
        <taxon>Alphaproteobacteria</taxon>
        <taxon>Rhodobacterales</taxon>
        <taxon>Paracoccaceae</taxon>
        <taxon>Yoonia</taxon>
    </lineage>
</organism>
<evidence type="ECO:0000313" key="2">
    <source>
        <dbReference type="Proteomes" id="UP000198926"/>
    </source>
</evidence>
<proteinExistence type="predicted"/>
<keyword evidence="2" id="KW-1185">Reference proteome</keyword>
<gene>
    <name evidence="1" type="ORF">SAMN05444714_2173</name>
</gene>
<dbReference type="EMBL" id="FOZM01000002">
    <property type="protein sequence ID" value="SFS19419.1"/>
    <property type="molecule type" value="Genomic_DNA"/>
</dbReference>
<name>A0A1I6MUV4_9RHOB</name>
<dbReference type="RefSeq" id="WP_165606582.1">
    <property type="nucleotide sequence ID" value="NZ_FOZM01000002.1"/>
</dbReference>
<reference evidence="1 2" key="1">
    <citation type="submission" date="2016-10" db="EMBL/GenBank/DDBJ databases">
        <authorList>
            <person name="de Groot N.N."/>
        </authorList>
    </citation>
    <scope>NUCLEOTIDE SEQUENCE [LARGE SCALE GENOMIC DNA]</scope>
    <source>
        <strain evidence="1 2">DSM 29433</strain>
    </source>
</reference>
<sequence length="46" mass="5174">MPEVNIQIPDDVRAMLARATAEQLDRLLWDILCGDEEIAGDARYDA</sequence>
<protein>
    <submittedName>
        <fullName evidence="1">Uncharacterized protein</fullName>
    </submittedName>
</protein>